<comment type="catalytic activity">
    <reaction evidence="9 10">
        <text>XTP + H2O = XMP + diphosphate + H(+)</text>
        <dbReference type="Rhea" id="RHEA:28610"/>
        <dbReference type="ChEBI" id="CHEBI:15377"/>
        <dbReference type="ChEBI" id="CHEBI:15378"/>
        <dbReference type="ChEBI" id="CHEBI:33019"/>
        <dbReference type="ChEBI" id="CHEBI:57464"/>
        <dbReference type="ChEBI" id="CHEBI:61314"/>
        <dbReference type="EC" id="3.6.1.66"/>
    </reaction>
</comment>
<evidence type="ECO:0000256" key="4">
    <source>
        <dbReference type="ARBA" id="ARBA00022741"/>
    </source>
</evidence>
<name>A0A4R8DU41_9BACT</name>
<dbReference type="GO" id="GO:0017111">
    <property type="term" value="F:ribonucleoside triphosphate phosphatase activity"/>
    <property type="evidence" value="ECO:0007669"/>
    <property type="project" value="InterPro"/>
</dbReference>
<dbReference type="AlphaFoldDB" id="A0A4R8DU41"/>
<evidence type="ECO:0000313" key="13">
    <source>
        <dbReference type="Proteomes" id="UP000294498"/>
    </source>
</evidence>
<evidence type="ECO:0000256" key="2">
    <source>
        <dbReference type="ARBA" id="ARBA00011738"/>
    </source>
</evidence>
<evidence type="ECO:0000256" key="7">
    <source>
        <dbReference type="ARBA" id="ARBA00023080"/>
    </source>
</evidence>
<dbReference type="GO" id="GO:0036222">
    <property type="term" value="F:XTP diphosphatase activity"/>
    <property type="evidence" value="ECO:0007669"/>
    <property type="project" value="UniProtKB-UniRule"/>
</dbReference>
<feature type="binding site" evidence="10">
    <location>
        <position position="69"/>
    </location>
    <ligand>
        <name>Mg(2+)</name>
        <dbReference type="ChEBI" id="CHEBI:18420"/>
    </ligand>
</feature>
<comment type="catalytic activity">
    <reaction evidence="10">
        <text>ITP + H2O = IMP + diphosphate + H(+)</text>
        <dbReference type="Rhea" id="RHEA:29399"/>
        <dbReference type="ChEBI" id="CHEBI:15377"/>
        <dbReference type="ChEBI" id="CHEBI:15378"/>
        <dbReference type="ChEBI" id="CHEBI:33019"/>
        <dbReference type="ChEBI" id="CHEBI:58053"/>
        <dbReference type="ChEBI" id="CHEBI:61402"/>
        <dbReference type="EC" id="3.6.1.66"/>
    </reaction>
</comment>
<evidence type="ECO:0000256" key="5">
    <source>
        <dbReference type="ARBA" id="ARBA00022801"/>
    </source>
</evidence>
<dbReference type="Proteomes" id="UP000294498">
    <property type="component" value="Unassembled WGS sequence"/>
</dbReference>
<dbReference type="FunFam" id="3.90.950.10:FF:000001">
    <property type="entry name" value="dITP/XTP pyrophosphatase"/>
    <property type="match status" value="1"/>
</dbReference>
<keyword evidence="6 10" id="KW-0460">Magnesium</keyword>
<dbReference type="GO" id="GO:0000166">
    <property type="term" value="F:nucleotide binding"/>
    <property type="evidence" value="ECO:0007669"/>
    <property type="project" value="UniProtKB-KW"/>
</dbReference>
<evidence type="ECO:0000256" key="9">
    <source>
        <dbReference type="ARBA" id="ARBA00052017"/>
    </source>
</evidence>
<dbReference type="RefSeq" id="WP_162852520.1">
    <property type="nucleotide sequence ID" value="NZ_SODV01000001.1"/>
</dbReference>
<evidence type="ECO:0000256" key="3">
    <source>
        <dbReference type="ARBA" id="ARBA00022723"/>
    </source>
</evidence>
<gene>
    <name evidence="12" type="ORF">EDB95_1687</name>
</gene>
<sequence length="199" mass="21806">MIHLIFATNNVHKTDEVRAALGAAFSLETMKEASLDIDIPEPHPTLEANALEKARTVALLTGQPAFGEDTGLEVFALQGEPGVKSARYAGEDRSTDANIRKLLTRLGDNPDRAARFRTVMALVMDGREYCFEGICPGRILREPRGTGGFGYDPVFVPDGSELAFAEMDMEGKSRFSHRKKALDQLITFLKSIPHGQGKD</sequence>
<comment type="caution">
    <text evidence="12">The sequence shown here is derived from an EMBL/GenBank/DDBJ whole genome shotgun (WGS) entry which is preliminary data.</text>
</comment>
<dbReference type="EC" id="3.6.1.66" evidence="10"/>
<dbReference type="InterPro" id="IPR029001">
    <property type="entry name" value="ITPase-like_fam"/>
</dbReference>
<keyword evidence="13" id="KW-1185">Reference proteome</keyword>
<feature type="binding site" evidence="10">
    <location>
        <begin position="149"/>
        <end position="152"/>
    </location>
    <ligand>
        <name>substrate</name>
    </ligand>
</feature>
<evidence type="ECO:0000256" key="6">
    <source>
        <dbReference type="ARBA" id="ARBA00022842"/>
    </source>
</evidence>
<accession>A0A4R8DU41</accession>
<evidence type="ECO:0000256" key="11">
    <source>
        <dbReference type="RuleBase" id="RU003781"/>
    </source>
</evidence>
<feature type="active site" description="Proton acceptor" evidence="10">
    <location>
        <position position="69"/>
    </location>
</feature>
<comment type="function">
    <text evidence="10">Pyrophosphatase that catalyzes the hydrolysis of nucleoside triphosphates to their monophosphate derivatives, with a high preference for the non-canonical purine nucleotides XTP (xanthosine triphosphate), dITP (deoxyinosine triphosphate) and ITP. Seems to function as a house-cleaning enzyme that removes non-canonical purine nucleotides from the nucleotide pool, thus preventing their incorporation into DNA/RNA and avoiding chromosomal lesions.</text>
</comment>
<evidence type="ECO:0000256" key="1">
    <source>
        <dbReference type="ARBA" id="ARBA00008023"/>
    </source>
</evidence>
<feature type="binding site" evidence="10">
    <location>
        <position position="70"/>
    </location>
    <ligand>
        <name>substrate</name>
    </ligand>
</feature>
<dbReference type="GO" id="GO:0005829">
    <property type="term" value="C:cytosol"/>
    <property type="evidence" value="ECO:0007669"/>
    <property type="project" value="TreeGrafter"/>
</dbReference>
<reference evidence="12 13" key="1">
    <citation type="submission" date="2019-03" db="EMBL/GenBank/DDBJ databases">
        <title>Genomic Encyclopedia of Type Strains, Phase IV (KMG-IV): sequencing the most valuable type-strain genomes for metagenomic binning, comparative biology and taxonomic classification.</title>
        <authorList>
            <person name="Goeker M."/>
        </authorList>
    </citation>
    <scope>NUCLEOTIDE SEQUENCE [LARGE SCALE GENOMIC DNA]</scope>
    <source>
        <strain evidence="12 13">DSM 100059</strain>
    </source>
</reference>
<dbReference type="InterPro" id="IPR002637">
    <property type="entry name" value="RdgB/HAM1"/>
</dbReference>
<evidence type="ECO:0000313" key="12">
    <source>
        <dbReference type="EMBL" id="TDX00661.1"/>
    </source>
</evidence>
<feature type="binding site" evidence="10">
    <location>
        <begin position="8"/>
        <end position="13"/>
    </location>
    <ligand>
        <name>substrate</name>
    </ligand>
</feature>
<organism evidence="12 13">
    <name type="scientific">Dinghuibacter silviterrae</name>
    <dbReference type="NCBI Taxonomy" id="1539049"/>
    <lineage>
        <taxon>Bacteria</taxon>
        <taxon>Pseudomonadati</taxon>
        <taxon>Bacteroidota</taxon>
        <taxon>Chitinophagia</taxon>
        <taxon>Chitinophagales</taxon>
        <taxon>Chitinophagaceae</taxon>
        <taxon>Dinghuibacter</taxon>
    </lineage>
</organism>
<dbReference type="GO" id="GO:0035870">
    <property type="term" value="F:dITP diphosphatase activity"/>
    <property type="evidence" value="ECO:0007669"/>
    <property type="project" value="UniProtKB-UniRule"/>
</dbReference>
<comment type="caution">
    <text evidence="10">Lacks conserved residue(s) required for the propagation of feature annotation.</text>
</comment>
<protein>
    <recommendedName>
        <fullName evidence="10">dITP/XTP pyrophosphatase</fullName>
        <ecNumber evidence="10">3.6.1.66</ecNumber>
    </recommendedName>
    <alternativeName>
        <fullName evidence="10">Non-canonical purine NTP pyrophosphatase</fullName>
    </alternativeName>
    <alternativeName>
        <fullName evidence="10">Non-standard purine NTP pyrophosphatase</fullName>
    </alternativeName>
    <alternativeName>
        <fullName evidence="10">Nucleoside-triphosphate diphosphatase</fullName>
    </alternativeName>
    <alternativeName>
        <fullName evidence="10">Nucleoside-triphosphate pyrophosphatase</fullName>
        <shortName evidence="10">NTPase</shortName>
    </alternativeName>
</protein>
<feature type="binding site" evidence="10">
    <location>
        <position position="172"/>
    </location>
    <ligand>
        <name>substrate</name>
    </ligand>
</feature>
<dbReference type="GO" id="GO:0046872">
    <property type="term" value="F:metal ion binding"/>
    <property type="evidence" value="ECO:0007669"/>
    <property type="project" value="UniProtKB-KW"/>
</dbReference>
<dbReference type="PANTHER" id="PTHR11067">
    <property type="entry name" value="INOSINE TRIPHOSPHATE PYROPHOSPHATASE/HAM1 PROTEIN"/>
    <property type="match status" value="1"/>
</dbReference>
<dbReference type="GO" id="GO:0036220">
    <property type="term" value="F:ITP diphosphatase activity"/>
    <property type="evidence" value="ECO:0007669"/>
    <property type="project" value="UniProtKB-UniRule"/>
</dbReference>
<dbReference type="CDD" id="cd00515">
    <property type="entry name" value="HAM1"/>
    <property type="match status" value="1"/>
</dbReference>
<dbReference type="GO" id="GO:0009117">
    <property type="term" value="P:nucleotide metabolic process"/>
    <property type="evidence" value="ECO:0007669"/>
    <property type="project" value="UniProtKB-KW"/>
</dbReference>
<evidence type="ECO:0000256" key="10">
    <source>
        <dbReference type="HAMAP-Rule" id="MF_01405"/>
    </source>
</evidence>
<dbReference type="SUPFAM" id="SSF52972">
    <property type="entry name" value="ITPase-like"/>
    <property type="match status" value="1"/>
</dbReference>
<comment type="subunit">
    <text evidence="2 10">Homodimer.</text>
</comment>
<dbReference type="GO" id="GO:0009146">
    <property type="term" value="P:purine nucleoside triphosphate catabolic process"/>
    <property type="evidence" value="ECO:0007669"/>
    <property type="project" value="UniProtKB-UniRule"/>
</dbReference>
<comment type="catalytic activity">
    <reaction evidence="8 10">
        <text>dITP + H2O = dIMP + diphosphate + H(+)</text>
        <dbReference type="Rhea" id="RHEA:28342"/>
        <dbReference type="ChEBI" id="CHEBI:15377"/>
        <dbReference type="ChEBI" id="CHEBI:15378"/>
        <dbReference type="ChEBI" id="CHEBI:33019"/>
        <dbReference type="ChEBI" id="CHEBI:61194"/>
        <dbReference type="ChEBI" id="CHEBI:61382"/>
        <dbReference type="EC" id="3.6.1.66"/>
    </reaction>
</comment>
<dbReference type="EMBL" id="SODV01000001">
    <property type="protein sequence ID" value="TDX00661.1"/>
    <property type="molecule type" value="Genomic_DNA"/>
</dbReference>
<proteinExistence type="inferred from homology"/>
<keyword evidence="3 10" id="KW-0479">Metal-binding</keyword>
<feature type="binding site" evidence="10">
    <location>
        <begin position="177"/>
        <end position="178"/>
    </location>
    <ligand>
        <name>substrate</name>
    </ligand>
</feature>
<dbReference type="Pfam" id="PF01725">
    <property type="entry name" value="Ham1p_like"/>
    <property type="match status" value="1"/>
</dbReference>
<comment type="cofactor">
    <cofactor evidence="10">
        <name>Mg(2+)</name>
        <dbReference type="ChEBI" id="CHEBI:18420"/>
    </cofactor>
    <text evidence="10">Binds 1 Mg(2+) ion per subunit.</text>
</comment>
<keyword evidence="5 10" id="KW-0378">Hydrolase</keyword>
<dbReference type="NCBIfam" id="TIGR00042">
    <property type="entry name" value="RdgB/HAM1 family non-canonical purine NTP pyrophosphatase"/>
    <property type="match status" value="1"/>
</dbReference>
<dbReference type="HAMAP" id="MF_01405">
    <property type="entry name" value="Non_canon_purine_NTPase"/>
    <property type="match status" value="1"/>
</dbReference>
<dbReference type="PANTHER" id="PTHR11067:SF9">
    <property type="entry name" value="INOSINE TRIPHOSPHATE PYROPHOSPHATASE"/>
    <property type="match status" value="1"/>
</dbReference>
<dbReference type="InterPro" id="IPR020922">
    <property type="entry name" value="dITP/XTP_pyrophosphatase"/>
</dbReference>
<keyword evidence="7 10" id="KW-0546">Nucleotide metabolism</keyword>
<evidence type="ECO:0000256" key="8">
    <source>
        <dbReference type="ARBA" id="ARBA00051875"/>
    </source>
</evidence>
<dbReference type="Gene3D" id="3.90.950.10">
    <property type="match status" value="1"/>
</dbReference>
<comment type="similarity">
    <text evidence="1 10 11">Belongs to the HAM1 NTPase family.</text>
</comment>
<keyword evidence="4 10" id="KW-0547">Nucleotide-binding</keyword>